<dbReference type="PANTHER" id="PTHR43265">
    <property type="entry name" value="ESTERASE ESTD"/>
    <property type="match status" value="1"/>
</dbReference>
<gene>
    <name evidence="3" type="ORF">SPSIL_013400</name>
</gene>
<keyword evidence="1" id="KW-0732">Signal</keyword>
<name>A0ABZ3IHS6_9FIRM</name>
<feature type="chain" id="PRO_5046017619" description="Peptidase S9 prolyl oligopeptidase catalytic domain-containing protein" evidence="1">
    <location>
        <begin position="26"/>
        <end position="323"/>
    </location>
</feature>
<proteinExistence type="predicted"/>
<evidence type="ECO:0000259" key="2">
    <source>
        <dbReference type="Pfam" id="PF00326"/>
    </source>
</evidence>
<feature type="domain" description="Peptidase S9 prolyl oligopeptidase catalytic" evidence="2">
    <location>
        <begin position="227"/>
        <end position="318"/>
    </location>
</feature>
<organism evidence="3 4">
    <name type="scientific">Sporomusa silvacetica DSM 10669</name>
    <dbReference type="NCBI Taxonomy" id="1123289"/>
    <lineage>
        <taxon>Bacteria</taxon>
        <taxon>Bacillati</taxon>
        <taxon>Bacillota</taxon>
        <taxon>Negativicutes</taxon>
        <taxon>Selenomonadales</taxon>
        <taxon>Sporomusaceae</taxon>
        <taxon>Sporomusa</taxon>
    </lineage>
</organism>
<sequence length="323" mass="36789">MRRQLLLLLLLLTMAVYSIPSTISAAEQDYWVETKTIQMQDDFINYYLLFKENNGDRKKDNLIIYLNGSDLTCALGRNLENKAFFTKTLVKLNEYSSSEYAMLIPDKTNIAIGQGGGNDMKVMSHYTLQERVVGSAMAIDDFLSVNDYNSVFLVGASEGGAILPKVYNSLKYKEKVSKLVMLAGGGLSQYEEFKLLQKTDLPMPAPYRSDLKRIDAVMADIKAAPDALDKTYMGWPYRRWSGFMSYRPIDELVKIDIPVLVVHGGKDINTPVESSRLIAEEFSKHGKPNLTYIEYKNWDHYFSKEFDIILKDMANWLETDLAK</sequence>
<dbReference type="PANTHER" id="PTHR43265:SF1">
    <property type="entry name" value="ESTERASE ESTD"/>
    <property type="match status" value="1"/>
</dbReference>
<evidence type="ECO:0000313" key="3">
    <source>
        <dbReference type="EMBL" id="XFO65231.1"/>
    </source>
</evidence>
<dbReference type="Pfam" id="PF00326">
    <property type="entry name" value="Peptidase_S9"/>
    <property type="match status" value="1"/>
</dbReference>
<evidence type="ECO:0000256" key="1">
    <source>
        <dbReference type="SAM" id="SignalP"/>
    </source>
</evidence>
<feature type="signal peptide" evidence="1">
    <location>
        <begin position="1"/>
        <end position="25"/>
    </location>
</feature>
<accession>A0ABZ3IHS6</accession>
<keyword evidence="4" id="KW-1185">Reference proteome</keyword>
<dbReference type="RefSeq" id="WP_373665456.1">
    <property type="nucleotide sequence ID" value="NZ_CP155573.1"/>
</dbReference>
<dbReference type="InterPro" id="IPR001375">
    <property type="entry name" value="Peptidase_S9_cat"/>
</dbReference>
<dbReference type="Gene3D" id="3.40.50.1820">
    <property type="entry name" value="alpha/beta hydrolase"/>
    <property type="match status" value="1"/>
</dbReference>
<dbReference type="SUPFAM" id="SSF53474">
    <property type="entry name" value="alpha/beta-Hydrolases"/>
    <property type="match status" value="1"/>
</dbReference>
<dbReference type="EMBL" id="CP155573">
    <property type="protein sequence ID" value="XFO65231.1"/>
    <property type="molecule type" value="Genomic_DNA"/>
</dbReference>
<evidence type="ECO:0000313" key="4">
    <source>
        <dbReference type="Proteomes" id="UP000216752"/>
    </source>
</evidence>
<dbReference type="InterPro" id="IPR029058">
    <property type="entry name" value="AB_hydrolase_fold"/>
</dbReference>
<dbReference type="InterPro" id="IPR053145">
    <property type="entry name" value="AB_hydrolase_Est10"/>
</dbReference>
<reference evidence="3" key="1">
    <citation type="submission" date="2024-05" db="EMBL/GenBank/DDBJ databases">
        <title>Isolation and characterization of Sporomusa carbonis sp. nov., a carboxydotrophic hydrogenogen in the genus of Sporomusa isolated from a charcoal burning pile.</title>
        <authorList>
            <person name="Boeer T."/>
            <person name="Rosenbaum F."/>
            <person name="Eysell L."/>
            <person name="Mueller V."/>
            <person name="Daniel R."/>
            <person name="Poehlein A."/>
        </authorList>
    </citation>
    <scope>NUCLEOTIDE SEQUENCE [LARGE SCALE GENOMIC DNA]</scope>
    <source>
        <strain evidence="3">DSM 10669</strain>
    </source>
</reference>
<protein>
    <recommendedName>
        <fullName evidence="2">Peptidase S9 prolyl oligopeptidase catalytic domain-containing protein</fullName>
    </recommendedName>
</protein>
<dbReference type="Proteomes" id="UP000216752">
    <property type="component" value="Chromosome"/>
</dbReference>